<comment type="subcellular location">
    <subcellularLocation>
        <location evidence="1">Cell outer membrane</location>
        <topology evidence="1">Multi-pass membrane protein</topology>
    </subcellularLocation>
</comment>
<feature type="transmembrane region" description="Helical" evidence="2">
    <location>
        <begin position="37"/>
        <end position="52"/>
    </location>
</feature>
<dbReference type="PANTHER" id="PTHR34978">
    <property type="entry name" value="POSSIBLE SENSOR-TRANSDUCER PROTEIN BLAR"/>
    <property type="match status" value="1"/>
</dbReference>
<dbReference type="GO" id="GO:0009279">
    <property type="term" value="C:cell outer membrane"/>
    <property type="evidence" value="ECO:0007669"/>
    <property type="project" value="UniProtKB-SubCell"/>
</dbReference>
<dbReference type="OrthoDB" id="649093at2"/>
<evidence type="ECO:0000313" key="4">
    <source>
        <dbReference type="EMBL" id="SEG49215.1"/>
    </source>
</evidence>
<evidence type="ECO:0000259" key="3">
    <source>
        <dbReference type="Pfam" id="PF05569"/>
    </source>
</evidence>
<keyword evidence="1" id="KW-1134">Transmembrane beta strand</keyword>
<dbReference type="Pfam" id="PF05569">
    <property type="entry name" value="Peptidase_M56"/>
    <property type="match status" value="1"/>
</dbReference>
<dbReference type="PROSITE" id="PS52016">
    <property type="entry name" value="TONB_DEPENDENT_REC_3"/>
    <property type="match status" value="1"/>
</dbReference>
<dbReference type="InterPro" id="IPR052173">
    <property type="entry name" value="Beta-lactam_resp_regulator"/>
</dbReference>
<evidence type="ECO:0000256" key="1">
    <source>
        <dbReference type="PROSITE-ProRule" id="PRU01360"/>
    </source>
</evidence>
<keyword evidence="1 2" id="KW-0812">Transmembrane</keyword>
<name>A0A1H6AME0_9SPHI</name>
<proteinExistence type="inferred from homology"/>
<dbReference type="AlphaFoldDB" id="A0A1H6AME0"/>
<keyword evidence="1" id="KW-0998">Cell outer membrane</keyword>
<dbReference type="PANTHER" id="PTHR34978:SF3">
    <property type="entry name" value="SLR0241 PROTEIN"/>
    <property type="match status" value="1"/>
</dbReference>
<dbReference type="InterPro" id="IPR037066">
    <property type="entry name" value="Plug_dom_sf"/>
</dbReference>
<reference evidence="5" key="1">
    <citation type="submission" date="2016-10" db="EMBL/GenBank/DDBJ databases">
        <authorList>
            <person name="Varghese N."/>
            <person name="Submissions S."/>
        </authorList>
    </citation>
    <scope>NUCLEOTIDE SEQUENCE [LARGE SCALE GENOMIC DNA]</scope>
    <source>
        <strain evidence="5">DSM 22361</strain>
    </source>
</reference>
<feature type="transmembrane region" description="Helical" evidence="2">
    <location>
        <begin position="89"/>
        <end position="107"/>
    </location>
</feature>
<dbReference type="RefSeq" id="WP_103906881.1">
    <property type="nucleotide sequence ID" value="NZ_CP049246.1"/>
</dbReference>
<evidence type="ECO:0000256" key="2">
    <source>
        <dbReference type="SAM" id="Phobius"/>
    </source>
</evidence>
<feature type="transmembrane region" description="Helical" evidence="2">
    <location>
        <begin position="128"/>
        <end position="147"/>
    </location>
</feature>
<protein>
    <submittedName>
        <fullName evidence="4">BlaR1 peptidase M56</fullName>
    </submittedName>
</protein>
<dbReference type="CDD" id="cd07341">
    <property type="entry name" value="M56_BlaR1_MecR1_like"/>
    <property type="match status" value="1"/>
</dbReference>
<dbReference type="InterPro" id="IPR039426">
    <property type="entry name" value="TonB-dep_rcpt-like"/>
</dbReference>
<keyword evidence="1" id="KW-0813">Transport</keyword>
<evidence type="ECO:0000313" key="5">
    <source>
        <dbReference type="Proteomes" id="UP000236731"/>
    </source>
</evidence>
<keyword evidence="1 2" id="KW-0472">Membrane</keyword>
<dbReference type="Gene3D" id="2.170.130.10">
    <property type="entry name" value="TonB-dependent receptor, plug domain"/>
    <property type="match status" value="1"/>
</dbReference>
<feature type="transmembrane region" description="Helical" evidence="2">
    <location>
        <begin position="6"/>
        <end position="25"/>
    </location>
</feature>
<feature type="transmembrane region" description="Helical" evidence="2">
    <location>
        <begin position="263"/>
        <end position="282"/>
    </location>
</feature>
<organism evidence="4 5">
    <name type="scientific">Sphingobacterium lactis</name>
    <dbReference type="NCBI Taxonomy" id="797291"/>
    <lineage>
        <taxon>Bacteria</taxon>
        <taxon>Pseudomonadati</taxon>
        <taxon>Bacteroidota</taxon>
        <taxon>Sphingobacteriia</taxon>
        <taxon>Sphingobacteriales</taxon>
        <taxon>Sphingobacteriaceae</taxon>
        <taxon>Sphingobacterium</taxon>
    </lineage>
</organism>
<keyword evidence="2" id="KW-1133">Transmembrane helix</keyword>
<dbReference type="Proteomes" id="UP000236731">
    <property type="component" value="Unassembled WGS sequence"/>
</dbReference>
<feature type="domain" description="Peptidase M56" evidence="3">
    <location>
        <begin position="145"/>
        <end position="253"/>
    </location>
</feature>
<feature type="transmembrane region" description="Helical" evidence="2">
    <location>
        <begin position="176"/>
        <end position="195"/>
    </location>
</feature>
<gene>
    <name evidence="4" type="ORF">SAMN05421877_108199</name>
</gene>
<keyword evidence="5" id="KW-1185">Reference proteome</keyword>
<dbReference type="EMBL" id="FNUT01000008">
    <property type="protein sequence ID" value="SEG49215.1"/>
    <property type="molecule type" value="Genomic_DNA"/>
</dbReference>
<comment type="similarity">
    <text evidence="1">Belongs to the TonB-dependent receptor family.</text>
</comment>
<dbReference type="InterPro" id="IPR008756">
    <property type="entry name" value="Peptidase_M56"/>
</dbReference>
<accession>A0A1H6AME0</accession>
<sequence>MEAILTYLIQVNLLLALLFLGYQGLLKGLTFYRLNRLYLLLGSMYAFLYPFLDVKSWFADKLELPQGIFYSYLPAVEVEQATQFSFVDLLTYTVLLGATVFFTKLLMQLLSLLRIHWHSKPAHWRQYLFRNVVFPITPFSFFNKIYLHQEQHHDLELNDIFKHEYVHVKGLHSIDVLWFEMVLITCWYNPFVWLMRKSVRQNLEFLTDQQVLDKGVDRQAYQYSLLHVTKQGARVDISNQFNFKTLKKRIMMMNKKRSSKVELGKYAFLLPILIITGISFSVNRAEAQIEKVVIQLQDADVVEQMDRVMTIKLPDTTKQEVNRVHIARDMGTPDSIIVNLKESTDEVIVREKGNMEQGTNTEFRPKVERITVDLRRPVIIYNGEKLSKEASIINVPLEEMSSVEIIKGPEAVQKYGQEAKYGALVVRGNLPADRFMPRTPQVGVEFRSKKVKNIPGLTVSGQQTDTVITVQGFQSKPQRLHNGEGMKFEAKQQDLTEITVQGYKRPDKTEDNSSAAESIPHRIRILGHSLNSGNARDALYFIDGKESSFKETQKINAAEIDSFETISPTSATSLYGQKGKHGAIIITTKNAKRK</sequence>